<dbReference type="InterPro" id="IPR017853">
    <property type="entry name" value="GH"/>
</dbReference>
<evidence type="ECO:0000259" key="5">
    <source>
        <dbReference type="Pfam" id="PF00703"/>
    </source>
</evidence>
<evidence type="ECO:0000256" key="1">
    <source>
        <dbReference type="ARBA" id="ARBA00007401"/>
    </source>
</evidence>
<name>A0A543EU13_9MICO</name>
<dbReference type="RefSeq" id="WP_141894780.1">
    <property type="nucleotide sequence ID" value="NZ_BAABLH010000004.1"/>
</dbReference>
<feature type="region of interest" description="Disordered" evidence="4">
    <location>
        <begin position="598"/>
        <end position="627"/>
    </location>
</feature>
<comment type="similarity">
    <text evidence="1">Belongs to the glycosyl hydrolase 2 family.</text>
</comment>
<accession>A0A543EU13</accession>
<dbReference type="PANTHER" id="PTHR42732">
    <property type="entry name" value="BETA-GALACTOSIDASE"/>
    <property type="match status" value="1"/>
</dbReference>
<dbReference type="SUPFAM" id="SSF49785">
    <property type="entry name" value="Galactose-binding domain-like"/>
    <property type="match status" value="1"/>
</dbReference>
<dbReference type="InterPro" id="IPR036156">
    <property type="entry name" value="Beta-gal/glucu_dom_sf"/>
</dbReference>
<evidence type="ECO:0000313" key="8">
    <source>
        <dbReference type="EMBL" id="TQM25072.1"/>
    </source>
</evidence>
<dbReference type="Gene3D" id="2.60.40.10">
    <property type="entry name" value="Immunoglobulins"/>
    <property type="match status" value="1"/>
</dbReference>
<dbReference type="SUPFAM" id="SSF49303">
    <property type="entry name" value="beta-Galactosidase/glucuronidase domain"/>
    <property type="match status" value="1"/>
</dbReference>
<dbReference type="Proteomes" id="UP000320235">
    <property type="component" value="Unassembled WGS sequence"/>
</dbReference>
<dbReference type="EMBL" id="VFPE01000003">
    <property type="protein sequence ID" value="TQM25072.1"/>
    <property type="molecule type" value="Genomic_DNA"/>
</dbReference>
<protein>
    <submittedName>
        <fullName evidence="8">Glycosyl hydrolase family 2</fullName>
    </submittedName>
</protein>
<feature type="domain" description="Glycosyl hydrolases family 2 sugar binding" evidence="7">
    <location>
        <begin position="87"/>
        <end position="182"/>
    </location>
</feature>
<proteinExistence type="inferred from homology"/>
<feature type="compositionally biased region" description="Low complexity" evidence="4">
    <location>
        <begin position="600"/>
        <end position="613"/>
    </location>
</feature>
<dbReference type="InterPro" id="IPR051913">
    <property type="entry name" value="GH2_Domain-Containing"/>
</dbReference>
<dbReference type="GO" id="GO:0005975">
    <property type="term" value="P:carbohydrate metabolic process"/>
    <property type="evidence" value="ECO:0007669"/>
    <property type="project" value="InterPro"/>
</dbReference>
<comment type="caution">
    <text evidence="8">The sequence shown here is derived from an EMBL/GenBank/DDBJ whole genome shotgun (WGS) entry which is preliminary data.</text>
</comment>
<dbReference type="InterPro" id="IPR006104">
    <property type="entry name" value="Glyco_hydro_2_N"/>
</dbReference>
<dbReference type="Gene3D" id="2.60.120.260">
    <property type="entry name" value="Galactose-binding domain-like"/>
    <property type="match status" value="1"/>
</dbReference>
<evidence type="ECO:0000256" key="4">
    <source>
        <dbReference type="SAM" id="MobiDB-lite"/>
    </source>
</evidence>
<feature type="domain" description="Glycoside hydrolase family 2 catalytic" evidence="6">
    <location>
        <begin position="336"/>
        <end position="478"/>
    </location>
</feature>
<reference evidence="8 9" key="1">
    <citation type="submission" date="2019-06" db="EMBL/GenBank/DDBJ databases">
        <title>Sequencing the genomes of 1000 actinobacteria strains.</title>
        <authorList>
            <person name="Klenk H.-P."/>
        </authorList>
    </citation>
    <scope>NUCLEOTIDE SEQUENCE [LARGE SCALE GENOMIC DNA]</scope>
    <source>
        <strain evidence="8 9">DSM 105492</strain>
    </source>
</reference>
<dbReference type="InterPro" id="IPR013783">
    <property type="entry name" value="Ig-like_fold"/>
</dbReference>
<gene>
    <name evidence="8" type="ORF">FB391_2531</name>
</gene>
<evidence type="ECO:0000256" key="2">
    <source>
        <dbReference type="ARBA" id="ARBA00022801"/>
    </source>
</evidence>
<dbReference type="AlphaFoldDB" id="A0A543EU13"/>
<evidence type="ECO:0000259" key="6">
    <source>
        <dbReference type="Pfam" id="PF02836"/>
    </source>
</evidence>
<keyword evidence="3" id="KW-0326">Glycosidase</keyword>
<dbReference type="Pfam" id="PF00703">
    <property type="entry name" value="Glyco_hydro_2"/>
    <property type="match status" value="1"/>
</dbReference>
<sequence>MTLLTPWAETLDPDAPLPEYPRPQLVRPDWLNLNGRWDYAIAPLRRGADDPLAVDDPAAPPAAWDGRIVVPFSPETTLSGVGRTLRADQTLWYRRSFALPRAPRDGERVVLHFGAVDQSCRVAVDGVEVGGHTGGYLPFALDVTAALAAGGQAREHEVIVAVRDVTDASWLSRGKQTSRPGGIWYTPQSGIWQTVWLEILPRVAVDRLVLTPDLDGGAVVVTVHSDHAAAGETARVDVLEDGRVAASTDLDVGVPTAVVLDGAVRTWSPDDPFLYDVRVTLGDDRVESYVGMRSFGVGVDERGFPRLLLNGEPHLPVGLLDQGYWPDGGYTAASDAALEYDIRLAKRLGFTMLRKHIKVEPLRWYHHCDRLGMLVWQDAVSGGTTYNPLVVSAPAIASPTLDDRRHARFGRADEAGRDAFERELHDMITHLRNVPSLSLWVPFNEGWGQFDAARIAGIVRDLDPTRPVDHASGWHDQGAGDLRSLHIYFRPVKVPRGDARVLALTEYGGYSLAVPQHTWSPTTFGYKKYRSRDQLVAALERLHDREIAPAIARGLAATVYTQLADVEEEVNGLVTYDRRFVKVPEDVMRAINDRLRDASSRASLSASASSQRSLSERRRDDARKDPA</sequence>
<dbReference type="Pfam" id="PF02836">
    <property type="entry name" value="Glyco_hydro_2_C"/>
    <property type="match status" value="1"/>
</dbReference>
<feature type="domain" description="Glycoside hydrolase family 2 immunoglobulin-like beta-sandwich" evidence="5">
    <location>
        <begin position="204"/>
        <end position="293"/>
    </location>
</feature>
<keyword evidence="9" id="KW-1185">Reference proteome</keyword>
<dbReference type="PANTHER" id="PTHR42732:SF2">
    <property type="entry name" value="BETA-MANNOSIDASE"/>
    <property type="match status" value="1"/>
</dbReference>
<dbReference type="InterPro" id="IPR006102">
    <property type="entry name" value="Ig-like_GH2"/>
</dbReference>
<evidence type="ECO:0000256" key="3">
    <source>
        <dbReference type="ARBA" id="ARBA00023295"/>
    </source>
</evidence>
<evidence type="ECO:0000313" key="9">
    <source>
        <dbReference type="Proteomes" id="UP000320235"/>
    </source>
</evidence>
<keyword evidence="2 8" id="KW-0378">Hydrolase</keyword>
<evidence type="ECO:0000259" key="7">
    <source>
        <dbReference type="Pfam" id="PF02837"/>
    </source>
</evidence>
<feature type="compositionally biased region" description="Basic and acidic residues" evidence="4">
    <location>
        <begin position="614"/>
        <end position="627"/>
    </location>
</feature>
<dbReference type="InterPro" id="IPR008979">
    <property type="entry name" value="Galactose-bd-like_sf"/>
</dbReference>
<organism evidence="8 9">
    <name type="scientific">Microbacterium kyungheense</name>
    <dbReference type="NCBI Taxonomy" id="1263636"/>
    <lineage>
        <taxon>Bacteria</taxon>
        <taxon>Bacillati</taxon>
        <taxon>Actinomycetota</taxon>
        <taxon>Actinomycetes</taxon>
        <taxon>Micrococcales</taxon>
        <taxon>Microbacteriaceae</taxon>
        <taxon>Microbacterium</taxon>
    </lineage>
</organism>
<dbReference type="InterPro" id="IPR006103">
    <property type="entry name" value="Glyco_hydro_2_cat"/>
</dbReference>
<dbReference type="OrthoDB" id="9762066at2"/>
<dbReference type="Pfam" id="PF02837">
    <property type="entry name" value="Glyco_hydro_2_N"/>
    <property type="match status" value="1"/>
</dbReference>
<dbReference type="GO" id="GO:0004553">
    <property type="term" value="F:hydrolase activity, hydrolyzing O-glycosyl compounds"/>
    <property type="evidence" value="ECO:0007669"/>
    <property type="project" value="InterPro"/>
</dbReference>
<dbReference type="Gene3D" id="3.20.20.80">
    <property type="entry name" value="Glycosidases"/>
    <property type="match status" value="1"/>
</dbReference>
<dbReference type="SUPFAM" id="SSF51445">
    <property type="entry name" value="(Trans)glycosidases"/>
    <property type="match status" value="1"/>
</dbReference>